<reference evidence="8" key="1">
    <citation type="submission" date="2025-08" db="UniProtKB">
        <authorList>
            <consortium name="RefSeq"/>
        </authorList>
    </citation>
    <scope>IDENTIFICATION</scope>
    <source>
        <tissue evidence="8">Whole organism</tissue>
    </source>
</reference>
<organism evidence="7 8">
    <name type="scientific">Hyalella azteca</name>
    <name type="common">Amphipod</name>
    <dbReference type="NCBI Taxonomy" id="294128"/>
    <lineage>
        <taxon>Eukaryota</taxon>
        <taxon>Metazoa</taxon>
        <taxon>Ecdysozoa</taxon>
        <taxon>Arthropoda</taxon>
        <taxon>Crustacea</taxon>
        <taxon>Multicrustacea</taxon>
        <taxon>Malacostraca</taxon>
        <taxon>Eumalacostraca</taxon>
        <taxon>Peracarida</taxon>
        <taxon>Amphipoda</taxon>
        <taxon>Senticaudata</taxon>
        <taxon>Talitrida</taxon>
        <taxon>Talitroidea</taxon>
        <taxon>Hyalellidae</taxon>
        <taxon>Hyalella</taxon>
    </lineage>
</organism>
<dbReference type="SUPFAM" id="SSF54928">
    <property type="entry name" value="RNA-binding domain, RBD"/>
    <property type="match status" value="1"/>
</dbReference>
<dbReference type="PROSITE" id="PS50961">
    <property type="entry name" value="HTH_LA"/>
    <property type="match status" value="1"/>
</dbReference>
<dbReference type="SMART" id="SM00715">
    <property type="entry name" value="LA"/>
    <property type="match status" value="1"/>
</dbReference>
<dbReference type="Pfam" id="PF05383">
    <property type="entry name" value="La"/>
    <property type="match status" value="1"/>
</dbReference>
<protein>
    <submittedName>
        <fullName evidence="8">La-related protein 6-like</fullName>
    </submittedName>
</protein>
<name>A0A979FIT4_HYAAZ</name>
<dbReference type="InterPro" id="IPR035979">
    <property type="entry name" value="RBD_domain_sf"/>
</dbReference>
<gene>
    <name evidence="8" type="primary">LOC125178039</name>
</gene>
<dbReference type="InterPro" id="IPR036388">
    <property type="entry name" value="WH-like_DNA-bd_sf"/>
</dbReference>
<feature type="compositionally biased region" description="Low complexity" evidence="5">
    <location>
        <begin position="325"/>
        <end position="336"/>
    </location>
</feature>
<dbReference type="InterPro" id="IPR036390">
    <property type="entry name" value="WH_DNA-bd_sf"/>
</dbReference>
<dbReference type="SUPFAM" id="SSF46785">
    <property type="entry name" value="Winged helix' DNA-binding domain"/>
    <property type="match status" value="1"/>
</dbReference>
<dbReference type="PANTHER" id="PTHR22792:SF140">
    <property type="entry name" value="ACHILLES, ISOFORM A"/>
    <property type="match status" value="1"/>
</dbReference>
<dbReference type="GO" id="GO:0005634">
    <property type="term" value="C:nucleus"/>
    <property type="evidence" value="ECO:0007669"/>
    <property type="project" value="UniProtKB-SubCell"/>
</dbReference>
<proteinExistence type="predicted"/>
<dbReference type="Gene3D" id="1.10.10.10">
    <property type="entry name" value="Winged helix-like DNA-binding domain superfamily/Winged helix DNA-binding domain"/>
    <property type="match status" value="1"/>
</dbReference>
<dbReference type="InterPro" id="IPR006630">
    <property type="entry name" value="La_HTH"/>
</dbReference>
<dbReference type="Proteomes" id="UP000694843">
    <property type="component" value="Unplaced"/>
</dbReference>
<feature type="domain" description="HTH La-type RNA-binding" evidence="6">
    <location>
        <begin position="46"/>
        <end position="137"/>
    </location>
</feature>
<dbReference type="GeneID" id="125178039"/>
<comment type="subcellular location">
    <subcellularLocation>
        <location evidence="1">Nucleus</location>
    </subcellularLocation>
</comment>
<dbReference type="InterPro" id="IPR045180">
    <property type="entry name" value="La_dom_prot"/>
</dbReference>
<keyword evidence="3" id="KW-0539">Nucleus</keyword>
<dbReference type="GO" id="GO:0003729">
    <property type="term" value="F:mRNA binding"/>
    <property type="evidence" value="ECO:0007669"/>
    <property type="project" value="TreeGrafter"/>
</dbReference>
<feature type="region of interest" description="Disordered" evidence="5">
    <location>
        <begin position="290"/>
        <end position="336"/>
    </location>
</feature>
<evidence type="ECO:0000313" key="7">
    <source>
        <dbReference type="Proteomes" id="UP000694843"/>
    </source>
</evidence>
<evidence type="ECO:0000256" key="3">
    <source>
        <dbReference type="ARBA" id="ARBA00023242"/>
    </source>
</evidence>
<evidence type="ECO:0000313" key="8">
    <source>
        <dbReference type="RefSeq" id="XP_047736890.1"/>
    </source>
</evidence>
<evidence type="ECO:0000256" key="4">
    <source>
        <dbReference type="PROSITE-ProRule" id="PRU00332"/>
    </source>
</evidence>
<dbReference type="RefSeq" id="XP_047736890.1">
    <property type="nucleotide sequence ID" value="XM_047880934.1"/>
</dbReference>
<evidence type="ECO:0000256" key="5">
    <source>
        <dbReference type="SAM" id="MobiDB-lite"/>
    </source>
</evidence>
<dbReference type="AlphaFoldDB" id="A0A979FIT4"/>
<dbReference type="OMA" id="PWEEDDT"/>
<dbReference type="KEGG" id="hazt:125178039"/>
<keyword evidence="7" id="KW-1185">Reference proteome</keyword>
<dbReference type="OrthoDB" id="435402at2759"/>
<evidence type="ECO:0000256" key="1">
    <source>
        <dbReference type="ARBA" id="ARBA00004123"/>
    </source>
</evidence>
<dbReference type="FunFam" id="1.10.10.10:FF:000158">
    <property type="entry name" value="La ribonucleoprotein domain family member 7"/>
    <property type="match status" value="1"/>
</dbReference>
<sequence length="336" mass="36753">MSANIAAGMAQLLPPIVFPENLSESDLDLSSELTSEGAESTAELEDPPSAELLRELVDTLDYYFGDESLAKDLFLLKHIKRQPEGYVSLKLLAGYKKVKKLSRNWRVVALAAKKSTVLVLNETGTRVKRKNPLPPSLAAELPASKTLMAINVPEHLCSIEQLATRFASCGPMAALQLIKPGQGNPPELVAIINKFPGATDTTCAVVEFEDVWGATKALQNNTEPTLDLHVIKINKRRERGTPELRSNRPFHHQMYRLLMENSHGSESSGSEGDDFLRQSIGAKFQGMRVCASTPSSPAIRRCPFSQPREMRSPRGPDGTSGFVRTSTSTEPSTVTP</sequence>
<evidence type="ECO:0000259" key="6">
    <source>
        <dbReference type="PROSITE" id="PS50961"/>
    </source>
</evidence>
<keyword evidence="2 4" id="KW-0694">RNA-binding</keyword>
<dbReference type="PANTHER" id="PTHR22792">
    <property type="entry name" value="LUPUS LA PROTEIN-RELATED"/>
    <property type="match status" value="1"/>
</dbReference>
<accession>A0A979FIT4</accession>
<evidence type="ECO:0000256" key="2">
    <source>
        <dbReference type="ARBA" id="ARBA00022884"/>
    </source>
</evidence>